<dbReference type="OrthoDB" id="1144727at2"/>
<sequence>MTNLSIIKCKACGTFNRNLDYCSTCGELINPSLIRKKNIEKRKKKHKEHLKKEQVEAENSLLYKLRNHHFWFIRAVGTILYSVWVIVMAVGSFLAWLAATISA</sequence>
<dbReference type="EMBL" id="QLSV01000015">
    <property type="protein sequence ID" value="RAR46740.1"/>
    <property type="molecule type" value="Genomic_DNA"/>
</dbReference>
<name>A0A328WKL1_9FLAO</name>
<keyword evidence="1" id="KW-1133">Transmembrane helix</keyword>
<dbReference type="RefSeq" id="WP_112087040.1">
    <property type="nucleotide sequence ID" value="NZ_QLSV01000015.1"/>
</dbReference>
<keyword evidence="1" id="KW-0812">Transmembrane</keyword>
<evidence type="ECO:0000313" key="3">
    <source>
        <dbReference type="Proteomes" id="UP000249518"/>
    </source>
</evidence>
<keyword evidence="3" id="KW-1185">Reference proteome</keyword>
<accession>A0A328WKL1</accession>
<evidence type="ECO:0000313" key="2">
    <source>
        <dbReference type="EMBL" id="RAR46740.1"/>
    </source>
</evidence>
<comment type="caution">
    <text evidence="2">The sequence shown here is derived from an EMBL/GenBank/DDBJ whole genome shotgun (WGS) entry which is preliminary data.</text>
</comment>
<gene>
    <name evidence="2" type="ORF">B0I10_11549</name>
</gene>
<keyword evidence="1" id="KW-0472">Membrane</keyword>
<dbReference type="Proteomes" id="UP000249518">
    <property type="component" value="Unassembled WGS sequence"/>
</dbReference>
<reference evidence="2 3" key="1">
    <citation type="submission" date="2018-06" db="EMBL/GenBank/DDBJ databases">
        <title>Genomic Encyclopedia of Type Strains, Phase III (KMG-III): the genomes of soil and plant-associated and newly described type strains.</title>
        <authorList>
            <person name="Whitman W."/>
        </authorList>
    </citation>
    <scope>NUCLEOTIDE SEQUENCE [LARGE SCALE GENOMIC DNA]</scope>
    <source>
        <strain evidence="2 3">CGMCC 1.12504</strain>
    </source>
</reference>
<protein>
    <submittedName>
        <fullName evidence="2">Uncharacterized protein</fullName>
    </submittedName>
</protein>
<feature type="transmembrane region" description="Helical" evidence="1">
    <location>
        <begin position="71"/>
        <end position="99"/>
    </location>
</feature>
<organism evidence="2 3">
    <name type="scientific">Flavobacterium lacus</name>
    <dbReference type="NCBI Taxonomy" id="1353778"/>
    <lineage>
        <taxon>Bacteria</taxon>
        <taxon>Pseudomonadati</taxon>
        <taxon>Bacteroidota</taxon>
        <taxon>Flavobacteriia</taxon>
        <taxon>Flavobacteriales</taxon>
        <taxon>Flavobacteriaceae</taxon>
        <taxon>Flavobacterium</taxon>
    </lineage>
</organism>
<proteinExistence type="predicted"/>
<dbReference type="AlphaFoldDB" id="A0A328WKL1"/>
<evidence type="ECO:0000256" key="1">
    <source>
        <dbReference type="SAM" id="Phobius"/>
    </source>
</evidence>